<evidence type="ECO:0000256" key="2">
    <source>
        <dbReference type="SAM" id="MobiDB-lite"/>
    </source>
</evidence>
<name>A0AA38M0G2_9CUCU</name>
<accession>A0AA38M0G2</accession>
<evidence type="ECO:0000313" key="5">
    <source>
        <dbReference type="Proteomes" id="UP001168821"/>
    </source>
</evidence>
<keyword evidence="1" id="KW-0479">Metal-binding</keyword>
<dbReference type="InterPro" id="IPR036875">
    <property type="entry name" value="Znf_CCHC_sf"/>
</dbReference>
<gene>
    <name evidence="4" type="ORF">Zmor_004070</name>
</gene>
<dbReference type="SUPFAM" id="SSF57756">
    <property type="entry name" value="Retrovirus zinc finger-like domains"/>
    <property type="match status" value="1"/>
</dbReference>
<keyword evidence="5" id="KW-1185">Reference proteome</keyword>
<dbReference type="Gene3D" id="4.10.60.10">
    <property type="entry name" value="Zinc finger, CCHC-type"/>
    <property type="match status" value="1"/>
</dbReference>
<organism evidence="4 5">
    <name type="scientific">Zophobas morio</name>
    <dbReference type="NCBI Taxonomy" id="2755281"/>
    <lineage>
        <taxon>Eukaryota</taxon>
        <taxon>Metazoa</taxon>
        <taxon>Ecdysozoa</taxon>
        <taxon>Arthropoda</taxon>
        <taxon>Hexapoda</taxon>
        <taxon>Insecta</taxon>
        <taxon>Pterygota</taxon>
        <taxon>Neoptera</taxon>
        <taxon>Endopterygota</taxon>
        <taxon>Coleoptera</taxon>
        <taxon>Polyphaga</taxon>
        <taxon>Cucujiformia</taxon>
        <taxon>Tenebrionidae</taxon>
        <taxon>Zophobas</taxon>
    </lineage>
</organism>
<dbReference type="Pfam" id="PF00098">
    <property type="entry name" value="zf-CCHC"/>
    <property type="match status" value="1"/>
</dbReference>
<keyword evidence="1" id="KW-0863">Zinc-finger</keyword>
<feature type="region of interest" description="Disordered" evidence="2">
    <location>
        <begin position="347"/>
        <end position="367"/>
    </location>
</feature>
<evidence type="ECO:0000259" key="3">
    <source>
        <dbReference type="PROSITE" id="PS50158"/>
    </source>
</evidence>
<dbReference type="GO" id="GO:0003676">
    <property type="term" value="F:nucleic acid binding"/>
    <property type="evidence" value="ECO:0007669"/>
    <property type="project" value="InterPro"/>
</dbReference>
<dbReference type="InterPro" id="IPR001878">
    <property type="entry name" value="Znf_CCHC"/>
</dbReference>
<dbReference type="PROSITE" id="PS50158">
    <property type="entry name" value="ZF_CCHC"/>
    <property type="match status" value="1"/>
</dbReference>
<dbReference type="Pfam" id="PF03732">
    <property type="entry name" value="Retrotrans_gag"/>
    <property type="match status" value="1"/>
</dbReference>
<dbReference type="AlphaFoldDB" id="A0AA38M0G2"/>
<evidence type="ECO:0000256" key="1">
    <source>
        <dbReference type="PROSITE-ProRule" id="PRU00047"/>
    </source>
</evidence>
<sequence>MAFFEIEPNYLKLSELNYELRIRGVKSERVDIDVKRKILRRRLREDLMRPVMTYVTPEFKFEDEKTEVDASINEIQHLLADFDGTRADMNKRVVTRISHVLGRLSRFVTTTDPDGKIREYKEDQSLIVGALDETRLEILEQAQNESEDVSEVGQVNQAGAVAKLTPVHKWGITFEGKAVNSFIQRIEEIRIASRTTKEELFRSAFDLFQGQALVWFRSVKSSVHTWDALVKALRRDFLPPDYDEELWREIRNRTQGQQERVTFYVAAMLNLFSRLSGRPTEEVQLRTIKRNLRPNFQTQTALTDARSVSKLTEVCRKLEGAFKCQEKFQPPPRRSIALLEPDLAYTGTENVGQEQPSTSRNEDRRYRRSYHTAQIGELTCFGCKKLGHFIRDCPQKITRKGPVCIGCGKQGVIRPNCPNCSKN</sequence>
<dbReference type="GO" id="GO:0008270">
    <property type="term" value="F:zinc ion binding"/>
    <property type="evidence" value="ECO:0007669"/>
    <property type="project" value="UniProtKB-KW"/>
</dbReference>
<feature type="domain" description="CCHC-type" evidence="3">
    <location>
        <begin position="380"/>
        <end position="395"/>
    </location>
</feature>
<dbReference type="SMART" id="SM00343">
    <property type="entry name" value="ZnF_C2HC"/>
    <property type="match status" value="2"/>
</dbReference>
<proteinExistence type="predicted"/>
<evidence type="ECO:0000313" key="4">
    <source>
        <dbReference type="EMBL" id="KAJ3639200.1"/>
    </source>
</evidence>
<comment type="caution">
    <text evidence="4">The sequence shown here is derived from an EMBL/GenBank/DDBJ whole genome shotgun (WGS) entry which is preliminary data.</text>
</comment>
<dbReference type="Proteomes" id="UP001168821">
    <property type="component" value="Unassembled WGS sequence"/>
</dbReference>
<keyword evidence="1" id="KW-0862">Zinc</keyword>
<dbReference type="EMBL" id="JALNTZ010000012">
    <property type="protein sequence ID" value="KAJ3639200.1"/>
    <property type="molecule type" value="Genomic_DNA"/>
</dbReference>
<protein>
    <recommendedName>
        <fullName evidence="3">CCHC-type domain-containing protein</fullName>
    </recommendedName>
</protein>
<feature type="compositionally biased region" description="Polar residues" evidence="2">
    <location>
        <begin position="347"/>
        <end position="359"/>
    </location>
</feature>
<dbReference type="InterPro" id="IPR005162">
    <property type="entry name" value="Retrotrans_gag_dom"/>
</dbReference>
<reference evidence="4" key="1">
    <citation type="journal article" date="2023" name="G3 (Bethesda)">
        <title>Whole genome assemblies of Zophobas morio and Tenebrio molitor.</title>
        <authorList>
            <person name="Kaur S."/>
            <person name="Stinson S.A."/>
            <person name="diCenzo G.C."/>
        </authorList>
    </citation>
    <scope>NUCLEOTIDE SEQUENCE</scope>
    <source>
        <strain evidence="4">QUZm001</strain>
    </source>
</reference>